<dbReference type="PANTHER" id="PTHR46796:SF15">
    <property type="entry name" value="BLL1074 PROTEIN"/>
    <property type="match status" value="1"/>
</dbReference>
<dbReference type="SMART" id="SM00342">
    <property type="entry name" value="HTH_ARAC"/>
    <property type="match status" value="1"/>
</dbReference>
<protein>
    <submittedName>
        <fullName evidence="5">AraC family transcriptional regulator</fullName>
    </submittedName>
</protein>
<dbReference type="EMBL" id="BOOG01000042">
    <property type="protein sequence ID" value="GIH71911.1"/>
    <property type="molecule type" value="Genomic_DNA"/>
</dbReference>
<dbReference type="Pfam" id="PF20240">
    <property type="entry name" value="DUF6597"/>
    <property type="match status" value="1"/>
</dbReference>
<dbReference type="InterPro" id="IPR046532">
    <property type="entry name" value="DUF6597"/>
</dbReference>
<dbReference type="InterPro" id="IPR050204">
    <property type="entry name" value="AraC_XylS_family_regulators"/>
</dbReference>
<dbReference type="InterPro" id="IPR018062">
    <property type="entry name" value="HTH_AraC-typ_CS"/>
</dbReference>
<keyword evidence="2" id="KW-0238">DNA-binding</keyword>
<dbReference type="AlphaFoldDB" id="A0A8J3W1L8"/>
<dbReference type="PROSITE" id="PS00041">
    <property type="entry name" value="HTH_ARAC_FAMILY_1"/>
    <property type="match status" value="1"/>
</dbReference>
<evidence type="ECO:0000313" key="6">
    <source>
        <dbReference type="Proteomes" id="UP000610966"/>
    </source>
</evidence>
<dbReference type="Proteomes" id="UP000610966">
    <property type="component" value="Unassembled WGS sequence"/>
</dbReference>
<gene>
    <name evidence="5" type="ORF">Mth01_41640</name>
</gene>
<feature type="domain" description="HTH araC/xylS-type" evidence="4">
    <location>
        <begin position="150"/>
        <end position="246"/>
    </location>
</feature>
<organism evidence="5 6">
    <name type="scientific">Sphaerimonospora thailandensis</name>
    <dbReference type="NCBI Taxonomy" id="795644"/>
    <lineage>
        <taxon>Bacteria</taxon>
        <taxon>Bacillati</taxon>
        <taxon>Actinomycetota</taxon>
        <taxon>Actinomycetes</taxon>
        <taxon>Streptosporangiales</taxon>
        <taxon>Streptosporangiaceae</taxon>
        <taxon>Sphaerimonospora</taxon>
    </lineage>
</organism>
<reference evidence="5" key="1">
    <citation type="submission" date="2021-01" db="EMBL/GenBank/DDBJ databases">
        <title>Whole genome shotgun sequence of Sphaerimonospora thailandensis NBRC 107569.</title>
        <authorList>
            <person name="Komaki H."/>
            <person name="Tamura T."/>
        </authorList>
    </citation>
    <scope>NUCLEOTIDE SEQUENCE</scope>
    <source>
        <strain evidence="5">NBRC 107569</strain>
    </source>
</reference>
<evidence type="ECO:0000256" key="1">
    <source>
        <dbReference type="ARBA" id="ARBA00023015"/>
    </source>
</evidence>
<keyword evidence="1" id="KW-0805">Transcription regulation</keyword>
<accession>A0A8J3W1L8</accession>
<dbReference type="PROSITE" id="PS01124">
    <property type="entry name" value="HTH_ARAC_FAMILY_2"/>
    <property type="match status" value="1"/>
</dbReference>
<dbReference type="GO" id="GO:0003700">
    <property type="term" value="F:DNA-binding transcription factor activity"/>
    <property type="evidence" value="ECO:0007669"/>
    <property type="project" value="InterPro"/>
</dbReference>
<dbReference type="Pfam" id="PF12833">
    <property type="entry name" value="HTH_18"/>
    <property type="match status" value="1"/>
</dbReference>
<sequence length="246" mass="26458">MEIRGILQGMYREKASRVPGAVLWWRIPPVPHGVQRVLPDGCTDVIWADGELLVAGPDTRAHLTRDRVDCFVGLRFAPGTGPAVFGVPAHELRDRRIPLADLWPSGEVRRLADRLNADQPSRLGQGVSASLGVALEEMSLRRLSLSDGPDPMSAWIVARVRAGAPVAEIAGGAGLSERQLHRRCLSAFGYGPRTLGRILRMNRALDMARAGTAFAAVAATAGYADQAHLAREVRSLAGAPLTVLVR</sequence>
<dbReference type="Gene3D" id="1.10.10.60">
    <property type="entry name" value="Homeodomain-like"/>
    <property type="match status" value="1"/>
</dbReference>
<keyword evidence="3" id="KW-0804">Transcription</keyword>
<dbReference type="GO" id="GO:0043565">
    <property type="term" value="F:sequence-specific DNA binding"/>
    <property type="evidence" value="ECO:0007669"/>
    <property type="project" value="InterPro"/>
</dbReference>
<name>A0A8J3W1L8_9ACTN</name>
<dbReference type="InterPro" id="IPR018060">
    <property type="entry name" value="HTH_AraC"/>
</dbReference>
<comment type="caution">
    <text evidence="5">The sequence shown here is derived from an EMBL/GenBank/DDBJ whole genome shotgun (WGS) entry which is preliminary data.</text>
</comment>
<evidence type="ECO:0000256" key="3">
    <source>
        <dbReference type="ARBA" id="ARBA00023163"/>
    </source>
</evidence>
<keyword evidence="6" id="KW-1185">Reference proteome</keyword>
<evidence type="ECO:0000259" key="4">
    <source>
        <dbReference type="PROSITE" id="PS01124"/>
    </source>
</evidence>
<proteinExistence type="predicted"/>
<dbReference type="PANTHER" id="PTHR46796">
    <property type="entry name" value="HTH-TYPE TRANSCRIPTIONAL ACTIVATOR RHAS-RELATED"/>
    <property type="match status" value="1"/>
</dbReference>
<evidence type="ECO:0000256" key="2">
    <source>
        <dbReference type="ARBA" id="ARBA00023125"/>
    </source>
</evidence>
<evidence type="ECO:0000313" key="5">
    <source>
        <dbReference type="EMBL" id="GIH71911.1"/>
    </source>
</evidence>